<keyword evidence="3" id="KW-1185">Reference proteome</keyword>
<sequence length="306" mass="34088">MADFDAFLTSRTQNFVANGCGALDLYNDLFGKQDLKTLLVKDRKESTLTLKTLPNCTLELLTVLLSNVGLFLDDNFILKADDSVSAFLEEEFTNPLNPIYCSTSRKKEAQKSIKYYMGDVDQACLSVPIFLRKVKFTMESIEDLKVQVYTEGSTIVMEDLKREVLEALKNADDLLRTANKISNAIDSGNELVTTLLTWANYECTLAEVHRLLSKRHELFVETTPFDKIKDLGKLCEGLYSSSQAIAGTVGELEEMLTSLPSSSPSFEESSSAANTRNDEEKALVVDISGDSFQIEELEVVDFSDSE</sequence>
<evidence type="ECO:0000313" key="3">
    <source>
        <dbReference type="Proteomes" id="UP000649328"/>
    </source>
</evidence>
<organism evidence="2 3">
    <name type="scientific">Metschnikowia pulcherrima</name>
    <dbReference type="NCBI Taxonomy" id="27326"/>
    <lineage>
        <taxon>Eukaryota</taxon>
        <taxon>Fungi</taxon>
        <taxon>Dikarya</taxon>
        <taxon>Ascomycota</taxon>
        <taxon>Saccharomycotina</taxon>
        <taxon>Pichiomycetes</taxon>
        <taxon>Metschnikowiaceae</taxon>
        <taxon>Metschnikowia</taxon>
    </lineage>
</organism>
<name>A0A8H7GYC9_9ASCO</name>
<gene>
    <name evidence="2" type="ORF">HF325_001984</name>
</gene>
<accession>A0A8H7GYC9</accession>
<dbReference type="EMBL" id="JACBPP010000002">
    <property type="protein sequence ID" value="KAF8004536.1"/>
    <property type="molecule type" value="Genomic_DNA"/>
</dbReference>
<evidence type="ECO:0000256" key="1">
    <source>
        <dbReference type="SAM" id="MobiDB-lite"/>
    </source>
</evidence>
<dbReference type="Proteomes" id="UP000649328">
    <property type="component" value="Unassembled WGS sequence"/>
</dbReference>
<feature type="region of interest" description="Disordered" evidence="1">
    <location>
        <begin position="259"/>
        <end position="278"/>
    </location>
</feature>
<proteinExistence type="predicted"/>
<evidence type="ECO:0000313" key="2">
    <source>
        <dbReference type="EMBL" id="KAF8004536.1"/>
    </source>
</evidence>
<dbReference type="AlphaFoldDB" id="A0A8H7GYC9"/>
<comment type="caution">
    <text evidence="2">The sequence shown here is derived from an EMBL/GenBank/DDBJ whole genome shotgun (WGS) entry which is preliminary data.</text>
</comment>
<protein>
    <submittedName>
        <fullName evidence="2">Uncharacterized protein</fullName>
    </submittedName>
</protein>
<feature type="compositionally biased region" description="Low complexity" evidence="1">
    <location>
        <begin position="259"/>
        <end position="271"/>
    </location>
</feature>
<dbReference type="OrthoDB" id="4082198at2759"/>
<reference evidence="2" key="1">
    <citation type="submission" date="2020-10" db="EMBL/GenBank/DDBJ databases">
        <title>The Whole-Genome Sequence of Metschnikowia persimmonesis, a Novel Endophytic Yeast Species Isolated from Medicinal Plant Diospyros kaki Thumb.</title>
        <authorList>
            <person name="Rahmat E."/>
            <person name="Kang Y."/>
        </authorList>
    </citation>
    <scope>NUCLEOTIDE SEQUENCE</scope>
    <source>
        <strain evidence="2">KIOM G15050</strain>
    </source>
</reference>